<dbReference type="InterPro" id="IPR009028">
    <property type="entry name" value="Coatomer/calthrin_app_sub_C"/>
</dbReference>
<feature type="binding site" evidence="8">
    <location>
        <begin position="4"/>
        <end position="5"/>
    </location>
    <ligand>
        <name>a 1,2-diacyl-sn-glycero-3-phospho-(1D-myo-inositol-3,4,5-trisphosphate)</name>
        <dbReference type="ChEBI" id="CHEBI:57836"/>
    </ligand>
</feature>
<keyword evidence="6 7" id="KW-0168">Coated pit</keyword>
<comment type="similarity">
    <text evidence="7">Belongs to the adaptor complexes large subunit family.</text>
</comment>
<evidence type="ECO:0000259" key="10">
    <source>
        <dbReference type="SMART" id="SM00809"/>
    </source>
</evidence>
<keyword evidence="4 7" id="KW-0653">Protein transport</keyword>
<dbReference type="InterPro" id="IPR016024">
    <property type="entry name" value="ARM-type_fold"/>
</dbReference>
<dbReference type="Pfam" id="PF02883">
    <property type="entry name" value="Alpha_adaptinC2"/>
    <property type="match status" value="1"/>
</dbReference>
<evidence type="ECO:0000256" key="4">
    <source>
        <dbReference type="ARBA" id="ARBA00022927"/>
    </source>
</evidence>
<dbReference type="AlphaFoldDB" id="A0A7S0HQY8"/>
<evidence type="ECO:0000313" key="11">
    <source>
        <dbReference type="EMBL" id="CAD8501316.1"/>
    </source>
</evidence>
<dbReference type="Gene3D" id="2.60.40.1230">
    <property type="match status" value="1"/>
</dbReference>
<dbReference type="SMART" id="SM00809">
    <property type="entry name" value="Alpha_adaptinC2"/>
    <property type="match status" value="1"/>
</dbReference>
<dbReference type="InterPro" id="IPR008152">
    <property type="entry name" value="Clathrin_a/b/g-adaptin_app_Ig"/>
</dbReference>
<evidence type="ECO:0000256" key="9">
    <source>
        <dbReference type="SAM" id="MobiDB-lite"/>
    </source>
</evidence>
<dbReference type="EMBL" id="HBEO01029240">
    <property type="protein sequence ID" value="CAD8501316.1"/>
    <property type="molecule type" value="Transcribed_RNA"/>
</dbReference>
<evidence type="ECO:0000256" key="8">
    <source>
        <dbReference type="PIRSR" id="PIRSR037091-1"/>
    </source>
</evidence>
<feature type="binding site" evidence="8">
    <location>
        <position position="46"/>
    </location>
    <ligand>
        <name>a 1,2-diacyl-sn-glycero-3-phospho-(1D-myo-inositol-3,4,5-trisphosphate)</name>
        <dbReference type="ChEBI" id="CHEBI:57836"/>
    </ligand>
</feature>
<evidence type="ECO:0000256" key="1">
    <source>
        <dbReference type="ARBA" id="ARBA00004277"/>
    </source>
</evidence>
<dbReference type="GO" id="GO:0006886">
    <property type="term" value="P:intracellular protein transport"/>
    <property type="evidence" value="ECO:0007669"/>
    <property type="project" value="UniProtKB-UniRule"/>
</dbReference>
<evidence type="ECO:0000256" key="5">
    <source>
        <dbReference type="ARBA" id="ARBA00023136"/>
    </source>
</evidence>
<accession>A0A7S0HQY8</accession>
<organism evidence="11">
    <name type="scientific">Hanusia phi</name>
    <dbReference type="NCBI Taxonomy" id="3032"/>
    <lineage>
        <taxon>Eukaryota</taxon>
        <taxon>Cryptophyceae</taxon>
        <taxon>Pyrenomonadales</taxon>
        <taxon>Geminigeraceae</taxon>
        <taxon>Hanusia</taxon>
    </lineage>
</organism>
<evidence type="ECO:0000256" key="7">
    <source>
        <dbReference type="PIRNR" id="PIRNR037091"/>
    </source>
</evidence>
<comment type="function">
    <text evidence="7">Adaptins are components of the adaptor complexes which link clathrin to receptors in coated vesicles. Clathrin-associated protein complexes are believed to interact with the cytoplasmic tails of membrane proteins, leading to their selection and concentration.</text>
</comment>
<comment type="subcellular location">
    <subcellularLocation>
        <location evidence="1">Membrane</location>
        <location evidence="1">Coated pit</location>
        <topology evidence="1">Peripheral membrane protein</topology>
        <orientation evidence="1">Cytoplasmic side</orientation>
    </subcellularLocation>
</comment>
<keyword evidence="5 7" id="KW-0472">Membrane</keyword>
<keyword evidence="3 7" id="KW-0254">Endocytosis</keyword>
<feature type="compositionally biased region" description="Polar residues" evidence="9">
    <location>
        <begin position="622"/>
        <end position="631"/>
    </location>
</feature>
<name>A0A7S0HQY8_9CRYP</name>
<reference evidence="11" key="1">
    <citation type="submission" date="2021-01" db="EMBL/GenBank/DDBJ databases">
        <authorList>
            <person name="Corre E."/>
            <person name="Pelletier E."/>
            <person name="Niang G."/>
            <person name="Scheremetjew M."/>
            <person name="Finn R."/>
            <person name="Kale V."/>
            <person name="Holt S."/>
            <person name="Cochrane G."/>
            <person name="Meng A."/>
            <person name="Brown T."/>
            <person name="Cohen L."/>
        </authorList>
    </citation>
    <scope>NUCLEOTIDE SEQUENCE</scope>
    <source>
        <strain evidence="11">CCMP325</strain>
    </source>
</reference>
<protein>
    <recommendedName>
        <fullName evidence="7">AP-2 complex subunit alpha</fullName>
    </recommendedName>
</protein>
<evidence type="ECO:0000256" key="3">
    <source>
        <dbReference type="ARBA" id="ARBA00022583"/>
    </source>
</evidence>
<proteinExistence type="inferred from homology"/>
<dbReference type="Gene3D" id="1.25.10.10">
    <property type="entry name" value="Leucine-rich Repeat Variant"/>
    <property type="match status" value="1"/>
</dbReference>
<feature type="compositionally biased region" description="Low complexity" evidence="9">
    <location>
        <begin position="647"/>
        <end position="660"/>
    </location>
</feature>
<feature type="binding site" evidence="8">
    <location>
        <begin position="50"/>
        <end position="54"/>
    </location>
    <ligand>
        <name>a 1,2-diacyl-sn-glycero-3-phospho-(1D-myo-inositol-3,4,5-trisphosphate)</name>
        <dbReference type="ChEBI" id="CHEBI:57836"/>
    </ligand>
</feature>
<feature type="compositionally biased region" description="Polar residues" evidence="9">
    <location>
        <begin position="662"/>
        <end position="671"/>
    </location>
</feature>
<evidence type="ECO:0000256" key="6">
    <source>
        <dbReference type="ARBA" id="ARBA00023176"/>
    </source>
</evidence>
<dbReference type="InterPro" id="IPR003164">
    <property type="entry name" value="Clathrin_a-adaptin_app_sub_C"/>
</dbReference>
<dbReference type="Pfam" id="PF01602">
    <property type="entry name" value="Adaptin_N"/>
    <property type="match status" value="1"/>
</dbReference>
<dbReference type="SUPFAM" id="SSF48371">
    <property type="entry name" value="ARM repeat"/>
    <property type="match status" value="1"/>
</dbReference>
<keyword evidence="2 7" id="KW-0813">Transport</keyword>
<dbReference type="GO" id="GO:0035615">
    <property type="term" value="F:clathrin adaptor activity"/>
    <property type="evidence" value="ECO:0007669"/>
    <property type="project" value="InterPro"/>
</dbReference>
<dbReference type="SUPFAM" id="SSF55711">
    <property type="entry name" value="Subdomain of clathrin and coatomer appendage domain"/>
    <property type="match status" value="1"/>
</dbReference>
<feature type="compositionally biased region" description="Polar residues" evidence="9">
    <location>
        <begin position="757"/>
        <end position="771"/>
    </location>
</feature>
<dbReference type="Pfam" id="PF02296">
    <property type="entry name" value="Alpha_adaptin_C"/>
    <property type="match status" value="1"/>
</dbReference>
<dbReference type="InterPro" id="IPR002553">
    <property type="entry name" value="Clathrin/coatomer_adapt-like_N"/>
</dbReference>
<dbReference type="SUPFAM" id="SSF49348">
    <property type="entry name" value="Clathrin adaptor appendage domain"/>
    <property type="match status" value="1"/>
</dbReference>
<feature type="domain" description="Clathrin adaptor alpha/beta/gamma-adaptin appendage Ig-like subdomain" evidence="10">
    <location>
        <begin position="792"/>
        <end position="901"/>
    </location>
</feature>
<evidence type="ECO:0000256" key="2">
    <source>
        <dbReference type="ARBA" id="ARBA00022448"/>
    </source>
</evidence>
<feature type="region of interest" description="Disordered" evidence="9">
    <location>
        <begin position="757"/>
        <end position="780"/>
    </location>
</feature>
<dbReference type="InterPro" id="IPR013041">
    <property type="entry name" value="Clathrin_app_Ig-like_sf"/>
</dbReference>
<gene>
    <name evidence="11" type="ORF">HPHI1048_LOCUS19823</name>
</gene>
<dbReference type="PANTHER" id="PTHR22780">
    <property type="entry name" value="ADAPTIN, ALPHA/GAMMA/EPSILON"/>
    <property type="match status" value="1"/>
</dbReference>
<dbReference type="InterPro" id="IPR017104">
    <property type="entry name" value="AP2_complex_asu"/>
</dbReference>
<dbReference type="InterPro" id="IPR011989">
    <property type="entry name" value="ARM-like"/>
</dbReference>
<dbReference type="GO" id="GO:0072583">
    <property type="term" value="P:clathrin-dependent endocytosis"/>
    <property type="evidence" value="ECO:0007669"/>
    <property type="project" value="InterPro"/>
</dbReference>
<dbReference type="InterPro" id="IPR050840">
    <property type="entry name" value="Adaptor_Complx_Large_Subunit"/>
</dbReference>
<feature type="region of interest" description="Disordered" evidence="9">
    <location>
        <begin position="614"/>
        <end position="741"/>
    </location>
</feature>
<dbReference type="Gene3D" id="3.30.310.10">
    <property type="entry name" value="TATA-Binding Protein"/>
    <property type="match status" value="1"/>
</dbReference>
<dbReference type="PIRSF" id="PIRSF037091">
    <property type="entry name" value="AP2_complex_alpha"/>
    <property type="match status" value="1"/>
</dbReference>
<dbReference type="InterPro" id="IPR012295">
    <property type="entry name" value="TBP_dom_sf"/>
</dbReference>
<sequence length="1022" mass="112691">MAMRGLTQFIGDIRNCANKEEERKRVDKEMANIRKHFKEATKLTAYQKKKYVWKMLYIYVLGYEVDFGHMEALNLITAQGYSEKMVGYLACVLLLSETNEFLRLIINSVKNDLMSANEEIQSLALACVANVGGREFAETLAGDVQRILLTNHSKPQARKKAALCMLRLLRKYPDAFGEDGIGGNQDQKDSLYDLLEDPSLGVVTATMSLLIGLVSHNPELWPDSVNKCCKLLSKLNHPNAAKEFGQEYVYYKTINPWLQVKILRLLQYYPPPDRQEVHTKLCDVLLHIISDAQMQKNVNTNNSAHSVVFEAINYVIHMETNKELISAAVSMLGQRMTASNQPNYRYLALDAMQRMSHIPDAAQQFKKHQETIIKSLKDNDVSLRRRALDVLYSMCDSKNSEQVVGELLDYLQGGDYAIREELVLRVAILAERFSPNLQWYVDTILKLMTLAGDYVSDHIWMRVVQIVTNHEELQLYAAETCYRSLKSESVHESMIKCGGYILGEFGHHIAHKNETSPDNQFLILKEKFHACEQWETKQILISSSVKLVNVHPQIKGAVVELLKKHTTTIDAELQQRAIEYLALTAPGREAMLETVLDVMPNFPERESILTKKIKERERVSTTDRTAAQIKSEQNKDDEDGPQTVDLSASAVKSSASRAKSQVFPSQNTHNNDLLDLTAEEPSHMGAGGAGNLDDLLGAPSQPAATQKSQNPGGLDDLLGGGSPPPPSHGAQQGSLMDDMLGLGSAPAATVAASNQSLDDLLSGPSNPQASASVPADMHKAGGSGAQGLDAVFKCVSHGSGVVYEDPAISVQAQLAVQGNVAKILLRYTNKSFSEISAFKTAVQQIPAMLFQVQDAATSIAPNANITQQVQMQAKNYFSEPPKLALSFSVQGTPRQVTTWLPVHICKFQQPVTCNKDQFFAVWGKINGAPNETVNVFKSPRPIVRGDVENVVKSINYSALQGVDPNPTNVCGAAKINLGAGDVYCVIRLEIDAGQQAYKLTVKTNNAQVTEGTKAILMSILSS</sequence>
<dbReference type="GO" id="GO:0030122">
    <property type="term" value="C:AP-2 adaptor complex"/>
    <property type="evidence" value="ECO:0007669"/>
    <property type="project" value="InterPro"/>
</dbReference>